<reference evidence="9" key="1">
    <citation type="journal article" date="2020" name="Stud. Mycol.">
        <title>101 Dothideomycetes genomes: a test case for predicting lifestyles and emergence of pathogens.</title>
        <authorList>
            <person name="Haridas S."/>
            <person name="Albert R."/>
            <person name="Binder M."/>
            <person name="Bloem J."/>
            <person name="Labutti K."/>
            <person name="Salamov A."/>
            <person name="Andreopoulos B."/>
            <person name="Baker S."/>
            <person name="Barry K."/>
            <person name="Bills G."/>
            <person name="Bluhm B."/>
            <person name="Cannon C."/>
            <person name="Castanera R."/>
            <person name="Culley D."/>
            <person name="Daum C."/>
            <person name="Ezra D."/>
            <person name="Gonzalez J."/>
            <person name="Henrissat B."/>
            <person name="Kuo A."/>
            <person name="Liang C."/>
            <person name="Lipzen A."/>
            <person name="Lutzoni F."/>
            <person name="Magnuson J."/>
            <person name="Mondo S."/>
            <person name="Nolan M."/>
            <person name="Ohm R."/>
            <person name="Pangilinan J."/>
            <person name="Park H.-J."/>
            <person name="Ramirez L."/>
            <person name="Alfaro M."/>
            <person name="Sun H."/>
            <person name="Tritt A."/>
            <person name="Yoshinaga Y."/>
            <person name="Zwiers L.-H."/>
            <person name="Turgeon B."/>
            <person name="Goodwin S."/>
            <person name="Spatafora J."/>
            <person name="Crous P."/>
            <person name="Grigoriev I."/>
        </authorList>
    </citation>
    <scope>NUCLEOTIDE SEQUENCE</scope>
    <source>
        <strain evidence="9">CBS 130266</strain>
    </source>
</reference>
<dbReference type="OrthoDB" id="1879366at2759"/>
<comment type="similarity">
    <text evidence="2 7">Belongs to the zinc-containing alcohol dehydrogenase family.</text>
</comment>
<evidence type="ECO:0000256" key="3">
    <source>
        <dbReference type="ARBA" id="ARBA00022723"/>
    </source>
</evidence>
<evidence type="ECO:0000256" key="7">
    <source>
        <dbReference type="RuleBase" id="RU361277"/>
    </source>
</evidence>
<accession>A0A9P4NJM7</accession>
<dbReference type="Pfam" id="PF08240">
    <property type="entry name" value="ADH_N"/>
    <property type="match status" value="1"/>
</dbReference>
<comment type="caution">
    <text evidence="9">The sequence shown here is derived from an EMBL/GenBank/DDBJ whole genome shotgun (WGS) entry which is preliminary data.</text>
</comment>
<keyword evidence="10" id="KW-1185">Reference proteome</keyword>
<dbReference type="GO" id="GO:0004022">
    <property type="term" value="F:alcohol dehydrogenase (NAD+) activity"/>
    <property type="evidence" value="ECO:0007669"/>
    <property type="project" value="TreeGrafter"/>
</dbReference>
<dbReference type="InterPro" id="IPR020843">
    <property type="entry name" value="ER"/>
</dbReference>
<evidence type="ECO:0000313" key="9">
    <source>
        <dbReference type="EMBL" id="KAF2424496.1"/>
    </source>
</evidence>
<evidence type="ECO:0000256" key="2">
    <source>
        <dbReference type="ARBA" id="ARBA00008072"/>
    </source>
</evidence>
<evidence type="ECO:0000313" key="10">
    <source>
        <dbReference type="Proteomes" id="UP000800235"/>
    </source>
</evidence>
<dbReference type="SMART" id="SM00829">
    <property type="entry name" value="PKS_ER"/>
    <property type="match status" value="1"/>
</dbReference>
<evidence type="ECO:0000256" key="1">
    <source>
        <dbReference type="ARBA" id="ARBA00001947"/>
    </source>
</evidence>
<keyword evidence="6" id="KW-0520">NAD</keyword>
<dbReference type="AlphaFoldDB" id="A0A9P4NJM7"/>
<dbReference type="GO" id="GO:0008270">
    <property type="term" value="F:zinc ion binding"/>
    <property type="evidence" value="ECO:0007669"/>
    <property type="project" value="InterPro"/>
</dbReference>
<comment type="cofactor">
    <cofactor evidence="1 7">
        <name>Zn(2+)</name>
        <dbReference type="ChEBI" id="CHEBI:29105"/>
    </cofactor>
</comment>
<dbReference type="InterPro" id="IPR011032">
    <property type="entry name" value="GroES-like_sf"/>
</dbReference>
<evidence type="ECO:0000259" key="8">
    <source>
        <dbReference type="SMART" id="SM00829"/>
    </source>
</evidence>
<dbReference type="GO" id="GO:0005737">
    <property type="term" value="C:cytoplasm"/>
    <property type="evidence" value="ECO:0007669"/>
    <property type="project" value="TreeGrafter"/>
</dbReference>
<proteinExistence type="inferred from homology"/>
<keyword evidence="5" id="KW-0560">Oxidoreductase</keyword>
<protein>
    <submittedName>
        <fullName evidence="9">GroES-like protein</fullName>
    </submittedName>
</protein>
<dbReference type="InterPro" id="IPR036291">
    <property type="entry name" value="NAD(P)-bd_dom_sf"/>
</dbReference>
<dbReference type="PANTHER" id="PTHR42940">
    <property type="entry name" value="ALCOHOL DEHYDROGENASE 1-RELATED"/>
    <property type="match status" value="1"/>
</dbReference>
<dbReference type="PANTHER" id="PTHR42940:SF8">
    <property type="entry name" value="VACUOLAR PROTEIN SORTING-ASSOCIATED PROTEIN 11"/>
    <property type="match status" value="1"/>
</dbReference>
<dbReference type="FunFam" id="3.40.50.720:FF:000039">
    <property type="entry name" value="Alcohol dehydrogenase AdhP"/>
    <property type="match status" value="1"/>
</dbReference>
<sequence length="349" mass="37547">MGLPKTQRAMQYDRRDNKAHLNEIPVPSPGQNQLLVKIACASLCHSDVMLFEPNDQGLITGQNPVTMGHEGSGTVVALGDGAKGFKVGDAVGFLPALDCCFECEPCKKTHNAWCEKGCQMQGFSKDGYFQEYVVVEARGAMVLPEGIDVKEAAPLFCAGVTSYHGVDDCELEPGEWMAIVGCGGLGHLGVQYAKAKQLKVIGIDVSDDSLEAAKKCGADHTFNPVTDKDYVKKVLEITGGGVKAAVNFTAAKQSYDAMPAIIKPGIGTYMIVGIPQKPLELNALDVALQRYKVKGSSNGMSYNMAPAIEFSAKHNIKAHLTFFKLEQLSEMIDIMHAGKTKGRLAVQFD</sequence>
<dbReference type="InterPro" id="IPR013154">
    <property type="entry name" value="ADH-like_N"/>
</dbReference>
<dbReference type="Pfam" id="PF00107">
    <property type="entry name" value="ADH_zinc_N"/>
    <property type="match status" value="1"/>
</dbReference>
<dbReference type="InterPro" id="IPR013149">
    <property type="entry name" value="ADH-like_C"/>
</dbReference>
<evidence type="ECO:0000256" key="5">
    <source>
        <dbReference type="ARBA" id="ARBA00023002"/>
    </source>
</evidence>
<dbReference type="SUPFAM" id="SSF50129">
    <property type="entry name" value="GroES-like"/>
    <property type="match status" value="1"/>
</dbReference>
<name>A0A9P4NJM7_9PEZI</name>
<feature type="domain" description="Enoyl reductase (ER)" evidence="8">
    <location>
        <begin position="14"/>
        <end position="346"/>
    </location>
</feature>
<dbReference type="Gene3D" id="3.40.50.720">
    <property type="entry name" value="NAD(P)-binding Rossmann-like Domain"/>
    <property type="match status" value="1"/>
</dbReference>
<dbReference type="Gene3D" id="3.90.180.10">
    <property type="entry name" value="Medium-chain alcohol dehydrogenases, catalytic domain"/>
    <property type="match status" value="1"/>
</dbReference>
<keyword evidence="3 7" id="KW-0479">Metal-binding</keyword>
<dbReference type="InterPro" id="IPR002328">
    <property type="entry name" value="ADH_Zn_CS"/>
</dbReference>
<dbReference type="PROSITE" id="PS00059">
    <property type="entry name" value="ADH_ZINC"/>
    <property type="match status" value="1"/>
</dbReference>
<dbReference type="Proteomes" id="UP000800235">
    <property type="component" value="Unassembled WGS sequence"/>
</dbReference>
<evidence type="ECO:0000256" key="4">
    <source>
        <dbReference type="ARBA" id="ARBA00022833"/>
    </source>
</evidence>
<evidence type="ECO:0000256" key="6">
    <source>
        <dbReference type="ARBA" id="ARBA00023027"/>
    </source>
</evidence>
<dbReference type="SUPFAM" id="SSF51735">
    <property type="entry name" value="NAD(P)-binding Rossmann-fold domains"/>
    <property type="match status" value="1"/>
</dbReference>
<dbReference type="EMBL" id="MU007074">
    <property type="protein sequence ID" value="KAF2424496.1"/>
    <property type="molecule type" value="Genomic_DNA"/>
</dbReference>
<keyword evidence="4 7" id="KW-0862">Zinc</keyword>
<organism evidence="9 10">
    <name type="scientific">Tothia fuscella</name>
    <dbReference type="NCBI Taxonomy" id="1048955"/>
    <lineage>
        <taxon>Eukaryota</taxon>
        <taxon>Fungi</taxon>
        <taxon>Dikarya</taxon>
        <taxon>Ascomycota</taxon>
        <taxon>Pezizomycotina</taxon>
        <taxon>Dothideomycetes</taxon>
        <taxon>Pleosporomycetidae</taxon>
        <taxon>Venturiales</taxon>
        <taxon>Cylindrosympodiaceae</taxon>
        <taxon>Tothia</taxon>
    </lineage>
</organism>
<gene>
    <name evidence="9" type="ORF">EJ08DRAFT_413676</name>
</gene>